<dbReference type="OrthoDB" id="191371at2759"/>
<organism evidence="9 10">
    <name type="scientific">Parascedosporium putredinis</name>
    <dbReference type="NCBI Taxonomy" id="1442378"/>
    <lineage>
        <taxon>Eukaryota</taxon>
        <taxon>Fungi</taxon>
        <taxon>Dikarya</taxon>
        <taxon>Ascomycota</taxon>
        <taxon>Pezizomycotina</taxon>
        <taxon>Sordariomycetes</taxon>
        <taxon>Hypocreomycetidae</taxon>
        <taxon>Microascales</taxon>
        <taxon>Microascaceae</taxon>
        <taxon>Parascedosporium</taxon>
    </lineage>
</organism>
<feature type="binding site" evidence="4">
    <location>
        <position position="803"/>
    </location>
    <ligand>
        <name>Zn(2+)</name>
        <dbReference type="ChEBI" id="CHEBI:29105"/>
    </ligand>
</feature>
<dbReference type="GO" id="GO:0046514">
    <property type="term" value="P:ceramide catabolic process"/>
    <property type="evidence" value="ECO:0007669"/>
    <property type="project" value="InterPro"/>
</dbReference>
<keyword evidence="4" id="KW-0862">Zinc</keyword>
<comment type="cofactor">
    <cofactor evidence="4">
        <name>Zn(2+)</name>
        <dbReference type="ChEBI" id="CHEBI:29105"/>
    </cofactor>
    <text evidence="4">Binds 1 zinc ion per subunit.</text>
</comment>
<comment type="caution">
    <text evidence="9">The sequence shown here is derived from an EMBL/GenBank/DDBJ whole genome shotgun (WGS) entry which is preliminary data.</text>
</comment>
<evidence type="ECO:0000259" key="7">
    <source>
        <dbReference type="Pfam" id="PF04734"/>
    </source>
</evidence>
<sequence>MSSGTIYTRVYSKRNAAQLISAKGPQGTLSHPQLLHEFRNHANKWNQEATALVSVSRRIIDTVNRAVHKHFIDDEPPEDIWIVFIKPKVTENESPPRIHAASDLAEQCGLSEPNKFLYEMVFEWSIPDTFVMHQVSLQTLMSRGLLRDYPFGNGLYTTAELRCLIAEDFRQSDAVNLGLYLGFFAQKFGARAPIRWLPEQLFRDCMRMTDEVDFDCWITQHTIDEVLTDWWLIHCDFISDYEEFEDWKEIMKDCINEGVIEFGEEWDDAEEDDLEMIIARDKLEARNRGIKAQIEEYAFFSKFEGLKFHFSPFLPFEHPLLADLAKMKPPREASGRTGPDASEPRAPGPSLRSAVLLATTVFCSVCLIFIGGKTLPFRGRHPLTQVFGDAKAQPPAPSEDDLYLIGAGKADITGPVVEINLMGYADTKQVGTGLRQRLYSRAFIIGSISRPEDRFVYLVLDTQSGDTAVRYGILSELSALGPEYAVYGQHNVAVTATHSHSGPGAWLNYLLPQITSKGFDKQSYRAIVDGALLSIQRAHESLAPGRLSLGRTKVYGANINRSLYAYLANPVEERRRYNVSDDDDGSVEKDLTMLKFRRDSDGKDIGVLTWFPTHGTSLLGNNTLITGDNKGVAASLFEKDARSLDSASDGFIAGFSQASVGDTSPNVLGAWQYNAARDLYSVMQSDSEPIQGDVVKSSHVFHNMSFFNFTLSNGRQLQSCPAALGYSFAAGTSDGPGAFDFTQHHSNETNTSPVWKVISHLLRDPTDEQESCQGDKPILLDVGEIHKPYEWTPNVVDDAVQSEAKALFDSELGSRDPVVVLGGPANSYAHYITTEEEYRDTKGPRPSLPPNNSNRSLNFISPVVYDGAPFLGSFGDVLRDVEDEYPLGARVSATFAGANPRNNLRLEGTFALVERKTVGDGATAVWEPVRDDSDWHLVYAWRRTNEVLGRSEVDLVWETDEDGEAKAGTYRFRYFGDAKAVGEDYRV</sequence>
<feature type="domain" description="Neutral/alkaline non-lysosomal ceramidase N-terminal" evidence="7">
    <location>
        <begin position="403"/>
        <end position="671"/>
    </location>
</feature>
<dbReference type="GO" id="GO:0016020">
    <property type="term" value="C:membrane"/>
    <property type="evidence" value="ECO:0007669"/>
    <property type="project" value="GOC"/>
</dbReference>
<feature type="binding site" evidence="4">
    <location>
        <position position="614"/>
    </location>
    <ligand>
        <name>Zn(2+)</name>
        <dbReference type="ChEBI" id="CHEBI:29105"/>
    </ligand>
</feature>
<evidence type="ECO:0000256" key="3">
    <source>
        <dbReference type="PIRSR" id="PIRSR606823-1"/>
    </source>
</evidence>
<dbReference type="GO" id="GO:0042759">
    <property type="term" value="P:long-chain fatty acid biosynthetic process"/>
    <property type="evidence" value="ECO:0007669"/>
    <property type="project" value="TreeGrafter"/>
</dbReference>
<dbReference type="EC" id="3.5.1.23" evidence="5"/>
<keyword evidence="5" id="KW-0746">Sphingolipid metabolism</keyword>
<dbReference type="InterPro" id="IPR031331">
    <property type="entry name" value="NEUT/ALK_ceramidase_C"/>
</dbReference>
<dbReference type="Pfam" id="PF04734">
    <property type="entry name" value="Ceramidase_alk"/>
    <property type="match status" value="1"/>
</dbReference>
<comment type="catalytic activity">
    <reaction evidence="5">
        <text>an N-acylsphing-4-enine + H2O = sphing-4-enine + a fatty acid</text>
        <dbReference type="Rhea" id="RHEA:20856"/>
        <dbReference type="ChEBI" id="CHEBI:15377"/>
        <dbReference type="ChEBI" id="CHEBI:28868"/>
        <dbReference type="ChEBI" id="CHEBI:52639"/>
        <dbReference type="ChEBI" id="CHEBI:57756"/>
        <dbReference type="EC" id="3.5.1.23"/>
    </reaction>
</comment>
<dbReference type="GO" id="GO:0046512">
    <property type="term" value="P:sphingosine biosynthetic process"/>
    <property type="evidence" value="ECO:0007669"/>
    <property type="project" value="TreeGrafter"/>
</dbReference>
<protein>
    <recommendedName>
        <fullName evidence="5">Neutral ceramidase</fullName>
        <ecNumber evidence="5">3.5.1.23</ecNumber>
    </recommendedName>
</protein>
<keyword evidence="10" id="KW-1185">Reference proteome</keyword>
<dbReference type="Gene3D" id="2.60.40.2300">
    <property type="entry name" value="Neutral/alkaline non-lysosomal ceramidase, C-terminal domain"/>
    <property type="match status" value="1"/>
</dbReference>
<keyword evidence="5" id="KW-0443">Lipid metabolism</keyword>
<evidence type="ECO:0000256" key="6">
    <source>
        <dbReference type="SAM" id="MobiDB-lite"/>
    </source>
</evidence>
<evidence type="ECO:0000256" key="5">
    <source>
        <dbReference type="RuleBase" id="RU366019"/>
    </source>
</evidence>
<evidence type="ECO:0000313" key="9">
    <source>
        <dbReference type="EMBL" id="CAI4212214.1"/>
    </source>
</evidence>
<keyword evidence="4" id="KW-0479">Metal-binding</keyword>
<dbReference type="AlphaFoldDB" id="A0A9P1GWW2"/>
<feature type="binding site" evidence="4">
    <location>
        <position position="498"/>
    </location>
    <ligand>
        <name>Zn(2+)</name>
        <dbReference type="ChEBI" id="CHEBI:29105"/>
    </ligand>
</feature>
<dbReference type="GO" id="GO:0046872">
    <property type="term" value="F:metal ion binding"/>
    <property type="evidence" value="ECO:0007669"/>
    <property type="project" value="UniProtKB-KW"/>
</dbReference>
<feature type="region of interest" description="Disordered" evidence="6">
    <location>
        <begin position="329"/>
        <end position="349"/>
    </location>
</feature>
<dbReference type="Proteomes" id="UP000838763">
    <property type="component" value="Unassembled WGS sequence"/>
</dbReference>
<accession>A0A9P1GWW2</accession>
<dbReference type="InterPro" id="IPR038445">
    <property type="entry name" value="NCDase_C_sf"/>
</dbReference>
<name>A0A9P1GWW2_9PEZI</name>
<dbReference type="GO" id="GO:0005576">
    <property type="term" value="C:extracellular region"/>
    <property type="evidence" value="ECO:0007669"/>
    <property type="project" value="TreeGrafter"/>
</dbReference>
<dbReference type="InterPro" id="IPR031329">
    <property type="entry name" value="NEUT/ALK_ceramidase_N"/>
</dbReference>
<evidence type="ECO:0000259" key="8">
    <source>
        <dbReference type="Pfam" id="PF17048"/>
    </source>
</evidence>
<feature type="active site" description="Nucleophile" evidence="3">
    <location>
        <position position="664"/>
    </location>
</feature>
<comment type="similarity">
    <text evidence="1 5">Belongs to the neutral ceramidase family.</text>
</comment>
<dbReference type="Pfam" id="PF17048">
    <property type="entry name" value="Ceramidse_alk_C"/>
    <property type="match status" value="1"/>
</dbReference>
<dbReference type="PANTHER" id="PTHR12670:SF1">
    <property type="entry name" value="NEUTRAL CERAMIDASE"/>
    <property type="match status" value="1"/>
</dbReference>
<evidence type="ECO:0000313" key="10">
    <source>
        <dbReference type="Proteomes" id="UP000838763"/>
    </source>
</evidence>
<dbReference type="GO" id="GO:0017040">
    <property type="term" value="F:N-acylsphingosine amidohydrolase activity"/>
    <property type="evidence" value="ECO:0007669"/>
    <property type="project" value="UniProtKB-UniRule"/>
</dbReference>
<evidence type="ECO:0000256" key="2">
    <source>
        <dbReference type="ARBA" id="ARBA00022801"/>
    </source>
</evidence>
<evidence type="ECO:0000256" key="1">
    <source>
        <dbReference type="ARBA" id="ARBA00009835"/>
    </source>
</evidence>
<keyword evidence="2 5" id="KW-0378">Hydrolase</keyword>
<dbReference type="InterPro" id="IPR006823">
    <property type="entry name" value="Ceramidase_alk"/>
</dbReference>
<reference evidence="9" key="1">
    <citation type="submission" date="2022-11" db="EMBL/GenBank/DDBJ databases">
        <authorList>
            <person name="Scott C."/>
            <person name="Bruce N."/>
        </authorList>
    </citation>
    <scope>NUCLEOTIDE SEQUENCE</scope>
</reference>
<feature type="binding site" evidence="4">
    <location>
        <position position="831"/>
    </location>
    <ligand>
        <name>Zn(2+)</name>
        <dbReference type="ChEBI" id="CHEBI:29105"/>
    </ligand>
</feature>
<evidence type="ECO:0000256" key="4">
    <source>
        <dbReference type="PIRSR" id="PIRSR606823-2"/>
    </source>
</evidence>
<feature type="domain" description="Neutral/alkaline non-lysosomal ceramidase C-terminal" evidence="8">
    <location>
        <begin position="827"/>
        <end position="981"/>
    </location>
</feature>
<gene>
    <name evidence="9" type="ORF">PPNO1_LOCUS1981</name>
</gene>
<dbReference type="EMBL" id="CALLCH030000004">
    <property type="protein sequence ID" value="CAI4212214.1"/>
    <property type="molecule type" value="Genomic_DNA"/>
</dbReference>
<dbReference type="PANTHER" id="PTHR12670">
    <property type="entry name" value="CERAMIDASE"/>
    <property type="match status" value="1"/>
</dbReference>
<proteinExistence type="inferred from homology"/>